<dbReference type="InterPro" id="IPR001584">
    <property type="entry name" value="Integrase_cat-core"/>
</dbReference>
<dbReference type="GO" id="GO:0003676">
    <property type="term" value="F:nucleic acid binding"/>
    <property type="evidence" value="ECO:0007669"/>
    <property type="project" value="InterPro"/>
</dbReference>
<dbReference type="Pfam" id="PF00665">
    <property type="entry name" value="rve"/>
    <property type="match status" value="1"/>
</dbReference>
<dbReference type="InterPro" id="IPR041588">
    <property type="entry name" value="Integrase_H2C2"/>
</dbReference>
<reference evidence="2" key="1">
    <citation type="submission" date="2019-09" db="EMBL/GenBank/DDBJ databases">
        <title>Draft genome information of white flower Hibiscus syriacus.</title>
        <authorList>
            <person name="Kim Y.-M."/>
        </authorList>
    </citation>
    <scope>NUCLEOTIDE SEQUENCE [LARGE SCALE GENOMIC DNA]</scope>
    <source>
        <strain evidence="2">YM2019G1</strain>
    </source>
</reference>
<keyword evidence="3" id="KW-1185">Reference proteome</keyword>
<gene>
    <name evidence="2" type="ORF">F3Y22_tig00113124pilonHSYRG00482</name>
</gene>
<dbReference type="PANTHER" id="PTHR48475:SF1">
    <property type="entry name" value="RNASE H TYPE-1 DOMAIN-CONTAINING PROTEIN"/>
    <property type="match status" value="1"/>
</dbReference>
<evidence type="ECO:0000313" key="3">
    <source>
        <dbReference type="Proteomes" id="UP000436088"/>
    </source>
</evidence>
<dbReference type="InterPro" id="IPR036397">
    <property type="entry name" value="RNaseH_sf"/>
</dbReference>
<evidence type="ECO:0000313" key="2">
    <source>
        <dbReference type="EMBL" id="KAE8662943.1"/>
    </source>
</evidence>
<dbReference type="Proteomes" id="UP000436088">
    <property type="component" value="Unassembled WGS sequence"/>
</dbReference>
<dbReference type="PROSITE" id="PS50994">
    <property type="entry name" value="INTEGRASE"/>
    <property type="match status" value="1"/>
</dbReference>
<dbReference type="AlphaFoldDB" id="A0A6A2WQA0"/>
<dbReference type="Gene3D" id="1.10.340.70">
    <property type="match status" value="1"/>
</dbReference>
<dbReference type="EMBL" id="VEPZ02001693">
    <property type="protein sequence ID" value="KAE8662943.1"/>
    <property type="molecule type" value="Genomic_DNA"/>
</dbReference>
<dbReference type="GO" id="GO:0015074">
    <property type="term" value="P:DNA integration"/>
    <property type="evidence" value="ECO:0007669"/>
    <property type="project" value="InterPro"/>
</dbReference>
<name>A0A6A2WQA0_HIBSY</name>
<dbReference type="PANTHER" id="PTHR48475">
    <property type="entry name" value="RIBONUCLEASE H"/>
    <property type="match status" value="1"/>
</dbReference>
<dbReference type="Gene3D" id="3.30.420.10">
    <property type="entry name" value="Ribonuclease H-like superfamily/Ribonuclease H"/>
    <property type="match status" value="1"/>
</dbReference>
<comment type="caution">
    <text evidence="2">The sequence shown here is derived from an EMBL/GenBank/DDBJ whole genome shotgun (WGS) entry which is preliminary data.</text>
</comment>
<feature type="domain" description="Integrase catalytic" evidence="1">
    <location>
        <begin position="95"/>
        <end position="256"/>
    </location>
</feature>
<evidence type="ECO:0000259" key="1">
    <source>
        <dbReference type="PROSITE" id="PS50994"/>
    </source>
</evidence>
<protein>
    <submittedName>
        <fullName evidence="2">RING-H2 finger protein ATL43-like</fullName>
    </submittedName>
</protein>
<dbReference type="Pfam" id="PF17921">
    <property type="entry name" value="Integrase_H2C2"/>
    <property type="match status" value="1"/>
</dbReference>
<dbReference type="InterPro" id="IPR012337">
    <property type="entry name" value="RNaseH-like_sf"/>
</dbReference>
<proteinExistence type="predicted"/>
<dbReference type="SUPFAM" id="SSF53098">
    <property type="entry name" value="Ribonuclease H-like"/>
    <property type="match status" value="1"/>
</dbReference>
<accession>A0A6A2WQA0</accession>
<sequence>MDAGYFLDGEIMYRRSNDQMLLRCLNTSEARSIIEEVHSGIYGTHANGLSMARKIMRYGYYWVTMHTDCIDYARKCHKCQIYADKIHVPPSPLHIMTAPWPFSMWGIDVIGAITPKASNGHCFILVAIDYFTKWVEAASYANIKRFTVCKFIKKEIVCRYGLPERIITDDALNLNNKMMTELCAQFKIKHANSVSYRPKMNGAVEAANKNIKRIITKTTETYKDWHEKLPFALYAYRTTVRTSTGATPFSLVYGMEAVLPIEVEIPSLRILRETKLDESEWIQARVDQLNLVEEKRLKAICHGQIYQKRMMKYHDKKVHPREFQEDDIVLKQSCLYIKISVGNGCLIGKGLHHDEFIASVKIVYASVKIVTRDATDNKVEFDKSTHQLLQSIIIQFLHICFQKYAKTIKGNFCIIDPREKRQDIDTTMEHVSIQIIGVWF</sequence>
<organism evidence="2 3">
    <name type="scientific">Hibiscus syriacus</name>
    <name type="common">Rose of Sharon</name>
    <dbReference type="NCBI Taxonomy" id="106335"/>
    <lineage>
        <taxon>Eukaryota</taxon>
        <taxon>Viridiplantae</taxon>
        <taxon>Streptophyta</taxon>
        <taxon>Embryophyta</taxon>
        <taxon>Tracheophyta</taxon>
        <taxon>Spermatophyta</taxon>
        <taxon>Magnoliopsida</taxon>
        <taxon>eudicotyledons</taxon>
        <taxon>Gunneridae</taxon>
        <taxon>Pentapetalae</taxon>
        <taxon>rosids</taxon>
        <taxon>malvids</taxon>
        <taxon>Malvales</taxon>
        <taxon>Malvaceae</taxon>
        <taxon>Malvoideae</taxon>
        <taxon>Hibiscus</taxon>
    </lineage>
</organism>